<gene>
    <name evidence="3" type="ORF">SAMN05444272_3086</name>
</gene>
<dbReference type="GO" id="GO:0006310">
    <property type="term" value="P:DNA recombination"/>
    <property type="evidence" value="ECO:0007669"/>
    <property type="project" value="UniProtKB-KW"/>
</dbReference>
<dbReference type="OrthoDB" id="7437883at2"/>
<dbReference type="Proteomes" id="UP000186002">
    <property type="component" value="Unassembled WGS sequence"/>
</dbReference>
<dbReference type="InterPro" id="IPR011010">
    <property type="entry name" value="DNA_brk_join_enz"/>
</dbReference>
<evidence type="ECO:0000256" key="2">
    <source>
        <dbReference type="SAM" id="MobiDB-lite"/>
    </source>
</evidence>
<keyword evidence="1" id="KW-0233">DNA recombination</keyword>
<dbReference type="AlphaFoldDB" id="A0A1M7L5I7"/>
<organism evidence="3 4">
    <name type="scientific">Roseibium suaedae</name>
    <dbReference type="NCBI Taxonomy" id="735517"/>
    <lineage>
        <taxon>Bacteria</taxon>
        <taxon>Pseudomonadati</taxon>
        <taxon>Pseudomonadota</taxon>
        <taxon>Alphaproteobacteria</taxon>
        <taxon>Hyphomicrobiales</taxon>
        <taxon>Stappiaceae</taxon>
        <taxon>Roseibium</taxon>
    </lineage>
</organism>
<proteinExistence type="predicted"/>
<dbReference type="RefSeq" id="WP_073014201.1">
    <property type="nucleotide sequence ID" value="NZ_FRBW01000003.1"/>
</dbReference>
<reference evidence="3 4" key="1">
    <citation type="submission" date="2016-11" db="EMBL/GenBank/DDBJ databases">
        <authorList>
            <person name="Jaros S."/>
            <person name="Januszkiewicz K."/>
            <person name="Wedrychowicz H."/>
        </authorList>
    </citation>
    <scope>NUCLEOTIDE SEQUENCE [LARGE SCALE GENOMIC DNA]</scope>
    <source>
        <strain evidence="3 4">DSM 22153</strain>
    </source>
</reference>
<evidence type="ECO:0000256" key="1">
    <source>
        <dbReference type="ARBA" id="ARBA00023172"/>
    </source>
</evidence>
<evidence type="ECO:0000313" key="4">
    <source>
        <dbReference type="Proteomes" id="UP000186002"/>
    </source>
</evidence>
<feature type="compositionally biased region" description="Basic and acidic residues" evidence="2">
    <location>
        <begin position="91"/>
        <end position="101"/>
    </location>
</feature>
<evidence type="ECO:0000313" key="3">
    <source>
        <dbReference type="EMBL" id="SHM73412.1"/>
    </source>
</evidence>
<accession>A0A1M7L5I7</accession>
<dbReference type="EMBL" id="FRBW01000003">
    <property type="protein sequence ID" value="SHM73412.1"/>
    <property type="molecule type" value="Genomic_DNA"/>
</dbReference>
<name>A0A1M7L5I7_9HYPH</name>
<dbReference type="GO" id="GO:0003677">
    <property type="term" value="F:DNA binding"/>
    <property type="evidence" value="ECO:0007669"/>
    <property type="project" value="InterPro"/>
</dbReference>
<feature type="region of interest" description="Disordered" evidence="2">
    <location>
        <begin position="77"/>
        <end position="131"/>
    </location>
</feature>
<sequence length="757" mass="86603">MIAAYCEKRLAPVFSSQDVELLRGHLVDLLERNEYPTYRGSRLDVRALAEGLGLDSQSLMAARSNLQPIFDAVARSVTESTLRPKSKRKRGSSEGTHEHAPRYSGNNRRRLSEPHSVGHKRRGKPPRPVVEFPEPLQPTWVEPSNFGAALRLHSKRHAETVYHLYNAVVGVDDDVKRSTFVGWGRRISVPGSPTSLKILRRIEHRYCLPEGYFSGISEAVVESPVSCELDEMTPAERRRLVWHLPDDFRQRPRTEQDEILSWVRNVIISGSTDYRRYQAATLRQRYAVRFNCAASPRRKVPATRSSDPSGIVDAPKRLNDEMAELLRFKTSTFAAFGQQRNGVWGTETASQKVEHFGLWFGAFTASPENEVQGFGVDPEVLTFALMVFPQVWDWYLQWRERRRGFYTRWEVDMLVLAAALCREETGWLRQTPRIASRLQEIEGLISEQDIADVQGDWASACDRMFKHARSRIKEIERVAKIHRDPFEPIMPVLEARSPVGGYRKITEEILLRMPDEKRHRRAAAEAVRSFLLLRIGLHTGLRQKNLRELLLCKPGDLPTSERKLEDAKRGELRWSTRDRGWEILIPSVAFKNANSSFFGSKPFRLILPDLGRLYEMIEAWIDRHRSRLIGPAGDPGTFFVKTAKITSTNAAYSQNTFFEAWRTVIQRYGIYNPWTGRGAIEGLLPHGPHNVRDVLATHILKQTGSYEQASYPIQDTPEMVAKHYGRFLPQDKAEIAARILNQVWEAASPGKTCIYQN</sequence>
<dbReference type="GO" id="GO:0015074">
    <property type="term" value="P:DNA integration"/>
    <property type="evidence" value="ECO:0007669"/>
    <property type="project" value="InterPro"/>
</dbReference>
<protein>
    <submittedName>
        <fullName evidence="3">Uncharacterized protein</fullName>
    </submittedName>
</protein>
<dbReference type="Gene3D" id="1.10.443.10">
    <property type="entry name" value="Intergrase catalytic core"/>
    <property type="match status" value="1"/>
</dbReference>
<keyword evidence="4" id="KW-1185">Reference proteome</keyword>
<dbReference type="SUPFAM" id="SSF56349">
    <property type="entry name" value="DNA breaking-rejoining enzymes"/>
    <property type="match status" value="1"/>
</dbReference>
<dbReference type="InterPro" id="IPR013762">
    <property type="entry name" value="Integrase-like_cat_sf"/>
</dbReference>
<dbReference type="STRING" id="735517.SAMN05444272_3086"/>